<evidence type="ECO:0000313" key="6">
    <source>
        <dbReference type="Proteomes" id="UP000553059"/>
    </source>
</evidence>
<dbReference type="Pfam" id="PF01022">
    <property type="entry name" value="HTH_5"/>
    <property type="match status" value="1"/>
</dbReference>
<dbReference type="EMBL" id="DUTF01000253">
    <property type="protein sequence ID" value="HHY27371.1"/>
    <property type="molecule type" value="Genomic_DNA"/>
</dbReference>
<dbReference type="PROSITE" id="PS50987">
    <property type="entry name" value="HTH_ARSR_2"/>
    <property type="match status" value="1"/>
</dbReference>
<keyword evidence="1" id="KW-0805">Transcription regulation</keyword>
<evidence type="ECO:0000313" key="5">
    <source>
        <dbReference type="EMBL" id="HHY27371.1"/>
    </source>
</evidence>
<dbReference type="InterPro" id="IPR036388">
    <property type="entry name" value="WH-like_DNA-bd_sf"/>
</dbReference>
<comment type="caution">
    <text evidence="5">The sequence shown here is derived from an EMBL/GenBank/DDBJ whole genome shotgun (WGS) entry which is preliminary data.</text>
</comment>
<evidence type="ECO:0000256" key="1">
    <source>
        <dbReference type="ARBA" id="ARBA00023015"/>
    </source>
</evidence>
<dbReference type="SUPFAM" id="SSF46785">
    <property type="entry name" value="Winged helix' DNA-binding domain"/>
    <property type="match status" value="1"/>
</dbReference>
<dbReference type="InterPro" id="IPR051081">
    <property type="entry name" value="HTH_MetalResp_TranReg"/>
</dbReference>
<organism evidence="5 6">
    <name type="scientific">Desulfitobacterium dehalogenans</name>
    <dbReference type="NCBI Taxonomy" id="36854"/>
    <lineage>
        <taxon>Bacteria</taxon>
        <taxon>Bacillati</taxon>
        <taxon>Bacillota</taxon>
        <taxon>Clostridia</taxon>
        <taxon>Eubacteriales</taxon>
        <taxon>Desulfitobacteriaceae</taxon>
        <taxon>Desulfitobacterium</taxon>
    </lineage>
</organism>
<dbReference type="InterPro" id="IPR036390">
    <property type="entry name" value="WH_DNA-bd_sf"/>
</dbReference>
<dbReference type="PANTHER" id="PTHR33154:SF18">
    <property type="entry name" value="ARSENICAL RESISTANCE OPERON REPRESSOR"/>
    <property type="match status" value="1"/>
</dbReference>
<gene>
    <name evidence="5" type="ORF">GX523_11640</name>
</gene>
<reference evidence="5 6" key="1">
    <citation type="journal article" date="2020" name="Biotechnol. Biofuels">
        <title>New insights from the biogas microbiome by comprehensive genome-resolved metagenomics of nearly 1600 species originating from multiple anaerobic digesters.</title>
        <authorList>
            <person name="Campanaro S."/>
            <person name="Treu L."/>
            <person name="Rodriguez-R L.M."/>
            <person name="Kovalovszki A."/>
            <person name="Ziels R.M."/>
            <person name="Maus I."/>
            <person name="Zhu X."/>
            <person name="Kougias P.G."/>
            <person name="Basile A."/>
            <person name="Luo G."/>
            <person name="Schluter A."/>
            <person name="Konstantinidis K.T."/>
            <person name="Angelidaki I."/>
        </authorList>
    </citation>
    <scope>NUCLEOTIDE SEQUENCE [LARGE SCALE GENOMIC DNA]</scope>
    <source>
        <strain evidence="5">AS05jafATM_4</strain>
    </source>
</reference>
<dbReference type="PANTHER" id="PTHR33154">
    <property type="entry name" value="TRANSCRIPTIONAL REGULATOR, ARSR FAMILY"/>
    <property type="match status" value="1"/>
</dbReference>
<dbReference type="InterPro" id="IPR001845">
    <property type="entry name" value="HTH_ArsR_DNA-bd_dom"/>
</dbReference>
<dbReference type="CDD" id="cd00090">
    <property type="entry name" value="HTH_ARSR"/>
    <property type="match status" value="1"/>
</dbReference>
<dbReference type="GO" id="GO:0003677">
    <property type="term" value="F:DNA binding"/>
    <property type="evidence" value="ECO:0007669"/>
    <property type="project" value="UniProtKB-KW"/>
</dbReference>
<dbReference type="Proteomes" id="UP000553059">
    <property type="component" value="Unassembled WGS sequence"/>
</dbReference>
<dbReference type="InterPro" id="IPR011991">
    <property type="entry name" value="ArsR-like_HTH"/>
</dbReference>
<dbReference type="GO" id="GO:0003700">
    <property type="term" value="F:DNA-binding transcription factor activity"/>
    <property type="evidence" value="ECO:0007669"/>
    <property type="project" value="InterPro"/>
</dbReference>
<dbReference type="AlphaFoldDB" id="A0A7C6Z525"/>
<dbReference type="Gene3D" id="1.10.10.10">
    <property type="entry name" value="Winged helix-like DNA-binding domain superfamily/Winged helix DNA-binding domain"/>
    <property type="match status" value="1"/>
</dbReference>
<keyword evidence="3" id="KW-0804">Transcription</keyword>
<protein>
    <submittedName>
        <fullName evidence="5">Winged helix-turn-helix transcriptional regulator</fullName>
    </submittedName>
</protein>
<proteinExistence type="predicted"/>
<dbReference type="NCBIfam" id="NF033788">
    <property type="entry name" value="HTH_metalloreg"/>
    <property type="match status" value="1"/>
</dbReference>
<dbReference type="PRINTS" id="PR00778">
    <property type="entry name" value="HTHARSR"/>
</dbReference>
<sequence length="105" mass="12290">MENKYDYNSKVFKAFSDSNRLKILRTLQYGERCACEILEDLAISQSTLSHHMKILCDSGIVNYRRQGKWMFYSLSEGNCQAARSFLTEITSMKHLRDINEPRQIC</sequence>
<dbReference type="SMART" id="SM00418">
    <property type="entry name" value="HTH_ARSR"/>
    <property type="match status" value="1"/>
</dbReference>
<evidence type="ECO:0000256" key="2">
    <source>
        <dbReference type="ARBA" id="ARBA00023125"/>
    </source>
</evidence>
<keyword evidence="2" id="KW-0238">DNA-binding</keyword>
<feature type="domain" description="HTH arsR-type" evidence="4">
    <location>
        <begin position="1"/>
        <end position="94"/>
    </location>
</feature>
<accession>A0A7C6Z525</accession>
<evidence type="ECO:0000256" key="3">
    <source>
        <dbReference type="ARBA" id="ARBA00023163"/>
    </source>
</evidence>
<evidence type="ECO:0000259" key="4">
    <source>
        <dbReference type="PROSITE" id="PS50987"/>
    </source>
</evidence>
<name>A0A7C6Z525_9FIRM</name>